<dbReference type="Proteomes" id="UP000182993">
    <property type="component" value="Chromosome"/>
</dbReference>
<evidence type="ECO:0000313" key="1">
    <source>
        <dbReference type="EMBL" id="APD09756.1"/>
    </source>
</evidence>
<accession>A0A1J0LUS2</accession>
<dbReference type="EMBL" id="CP016312">
    <property type="protein sequence ID" value="APD09756.1"/>
    <property type="molecule type" value="Genomic_DNA"/>
</dbReference>
<sequence>MTDFGTDITEELTWRRVSGLENLARAIARRYITPRGALWYAPGYGLDLRRYLNEAMTPELLEEMRILVEQEAEKDPRVRFAEASVAPEPDHRVRVALRLETDQGPFDLVLSVDRVSVEVLNAYPG</sequence>
<dbReference type="STRING" id="56956.A0O31_01648"/>
<evidence type="ECO:0008006" key="3">
    <source>
        <dbReference type="Google" id="ProtNLM"/>
    </source>
</evidence>
<dbReference type="SUPFAM" id="SSF160719">
    <property type="entry name" value="gpW/gp25-like"/>
    <property type="match status" value="1"/>
</dbReference>
<dbReference type="KEGG" id="tbc:A0O31_01648"/>
<reference evidence="2" key="1">
    <citation type="submission" date="2016-06" db="EMBL/GenBank/DDBJ databases">
        <title>Whole genome sequencing of Thermus brockianus strain GE-1.</title>
        <authorList>
            <person name="Schaefers C."/>
            <person name="Blank S."/>
            <person name="Wiebusch S."/>
            <person name="Elleuche S."/>
            <person name="Antranikian G."/>
        </authorList>
    </citation>
    <scope>NUCLEOTIDE SEQUENCE [LARGE SCALE GENOMIC DNA]</scope>
    <source>
        <strain evidence="2">GE-1</strain>
    </source>
</reference>
<protein>
    <recommendedName>
        <fullName evidence="3">IraD/Gp25-like domain-containing protein</fullName>
    </recommendedName>
</protein>
<organism evidence="1 2">
    <name type="scientific">Thermus brockianus</name>
    <dbReference type="NCBI Taxonomy" id="56956"/>
    <lineage>
        <taxon>Bacteria</taxon>
        <taxon>Thermotogati</taxon>
        <taxon>Deinococcota</taxon>
        <taxon>Deinococci</taxon>
        <taxon>Thermales</taxon>
        <taxon>Thermaceae</taxon>
        <taxon>Thermus</taxon>
    </lineage>
</organism>
<dbReference type="AlphaFoldDB" id="A0A1J0LUS2"/>
<dbReference type="OrthoDB" id="26843at2"/>
<dbReference type="Gene3D" id="3.10.450.40">
    <property type="match status" value="1"/>
</dbReference>
<gene>
    <name evidence="1" type="ORF">A0O31_01648</name>
</gene>
<name>A0A1J0LUS2_THEBO</name>
<dbReference type="RefSeq" id="WP_071677413.1">
    <property type="nucleotide sequence ID" value="NZ_CP016312.1"/>
</dbReference>
<proteinExistence type="predicted"/>
<evidence type="ECO:0000313" key="2">
    <source>
        <dbReference type="Proteomes" id="UP000182993"/>
    </source>
</evidence>